<dbReference type="EMBL" id="JACCJC010000002">
    <property type="protein sequence ID" value="KAF6241073.1"/>
    <property type="molecule type" value="Genomic_DNA"/>
</dbReference>
<dbReference type="RefSeq" id="XP_037170321.1">
    <property type="nucleotide sequence ID" value="XM_037302814.1"/>
</dbReference>
<sequence length="404" mass="45479">MWLTYWKDKREAREKDNGKDGCPYPKSIECIRKEDYPLLEETTYLDHAGTTPYPRSLMKEFERDMNSQLFGNPHSNSPSSMLSTDSVESARLRALNFFKADPEHFDLIFVANATAAIKTVVDCLSDYRRDEDGQTLQGSWYGYHADSHTSLVGARETSRATARCFESDEEVENWLHMKESRPISYLPMNGEALGLFAYPAQSNMNGRRLPLDWPARLRSTSKQGREVYSLLDAAAYVATSSLDLSNPDTAPDFTALSFYKIFGFPDLGALIVRKAAGHVLKQRRYFGGGTVDMVVNGRVDGPSEDMWHANESMSLHEIPICSCVTSKQMSRTIYAVANKKTSGIGFFLASLIAASSPKTRHSWRKAELMLGRWDIFILKVLLVAEEAMAMWTAGSVLEERLERS</sequence>
<proteinExistence type="predicted"/>
<accession>A0A8H6G5V7</accession>
<dbReference type="Proteomes" id="UP000578531">
    <property type="component" value="Unassembled WGS sequence"/>
</dbReference>
<gene>
    <name evidence="2" type="ORF">HO173_000867</name>
</gene>
<dbReference type="GO" id="GO:0043545">
    <property type="term" value="P:molybdopterin cofactor metabolic process"/>
    <property type="evidence" value="ECO:0007669"/>
    <property type="project" value="TreeGrafter"/>
</dbReference>
<dbReference type="GO" id="GO:0008265">
    <property type="term" value="F:molybdenum cofactor sulfurtransferase activity"/>
    <property type="evidence" value="ECO:0007669"/>
    <property type="project" value="TreeGrafter"/>
</dbReference>
<evidence type="ECO:0000313" key="3">
    <source>
        <dbReference type="Proteomes" id="UP000578531"/>
    </source>
</evidence>
<keyword evidence="3" id="KW-1185">Reference proteome</keyword>
<organism evidence="2 3">
    <name type="scientific">Letharia columbiana</name>
    <dbReference type="NCBI Taxonomy" id="112416"/>
    <lineage>
        <taxon>Eukaryota</taxon>
        <taxon>Fungi</taxon>
        <taxon>Dikarya</taxon>
        <taxon>Ascomycota</taxon>
        <taxon>Pezizomycotina</taxon>
        <taxon>Lecanoromycetes</taxon>
        <taxon>OSLEUM clade</taxon>
        <taxon>Lecanoromycetidae</taxon>
        <taxon>Lecanorales</taxon>
        <taxon>Lecanorineae</taxon>
        <taxon>Parmeliaceae</taxon>
        <taxon>Letharia</taxon>
    </lineage>
</organism>
<dbReference type="Pfam" id="PF00266">
    <property type="entry name" value="Aminotran_5"/>
    <property type="match status" value="1"/>
</dbReference>
<feature type="domain" description="Aminotransferase class V" evidence="1">
    <location>
        <begin position="43"/>
        <end position="294"/>
    </location>
</feature>
<dbReference type="AlphaFoldDB" id="A0A8H6G5V7"/>
<dbReference type="InterPro" id="IPR000192">
    <property type="entry name" value="Aminotrans_V_dom"/>
</dbReference>
<dbReference type="PANTHER" id="PTHR14237">
    <property type="entry name" value="MOLYBDOPTERIN COFACTOR SULFURASE MOSC"/>
    <property type="match status" value="1"/>
</dbReference>
<evidence type="ECO:0000259" key="1">
    <source>
        <dbReference type="Pfam" id="PF00266"/>
    </source>
</evidence>
<dbReference type="PANTHER" id="PTHR14237:SF80">
    <property type="entry name" value="MOLYBDENUM COFACTOR SULFURASE"/>
    <property type="match status" value="1"/>
</dbReference>
<dbReference type="SUPFAM" id="SSF53383">
    <property type="entry name" value="PLP-dependent transferases"/>
    <property type="match status" value="1"/>
</dbReference>
<reference evidence="2 3" key="1">
    <citation type="journal article" date="2020" name="Genomics">
        <title>Complete, high-quality genomes from long-read metagenomic sequencing of two wolf lichen thalli reveals enigmatic genome architecture.</title>
        <authorList>
            <person name="McKenzie S.K."/>
            <person name="Walston R.F."/>
            <person name="Allen J.L."/>
        </authorList>
    </citation>
    <scope>NUCLEOTIDE SEQUENCE [LARGE SCALE GENOMIC DNA]</scope>
    <source>
        <strain evidence="2">WasteWater2</strain>
    </source>
</reference>
<dbReference type="InterPro" id="IPR015421">
    <property type="entry name" value="PyrdxlP-dep_Trfase_major"/>
</dbReference>
<comment type="caution">
    <text evidence="2">The sequence shown here is derived from an EMBL/GenBank/DDBJ whole genome shotgun (WGS) entry which is preliminary data.</text>
</comment>
<dbReference type="GeneID" id="59282545"/>
<name>A0A8H6G5V7_9LECA</name>
<dbReference type="OrthoDB" id="10264306at2759"/>
<dbReference type="InterPro" id="IPR015424">
    <property type="entry name" value="PyrdxlP-dep_Trfase"/>
</dbReference>
<protein>
    <recommendedName>
        <fullName evidence="1">Aminotransferase class V domain-containing protein</fullName>
    </recommendedName>
</protein>
<dbReference type="Gene3D" id="3.40.640.10">
    <property type="entry name" value="Type I PLP-dependent aspartate aminotransferase-like (Major domain)"/>
    <property type="match status" value="1"/>
</dbReference>
<evidence type="ECO:0000313" key="2">
    <source>
        <dbReference type="EMBL" id="KAF6241073.1"/>
    </source>
</evidence>